<feature type="transmembrane region" description="Helical" evidence="1">
    <location>
        <begin position="82"/>
        <end position="107"/>
    </location>
</feature>
<evidence type="ECO:0000256" key="1">
    <source>
        <dbReference type="SAM" id="Phobius"/>
    </source>
</evidence>
<name>A0A9W7CIN5_9STRA</name>
<keyword evidence="1" id="KW-0812">Transmembrane</keyword>
<evidence type="ECO:0000313" key="2">
    <source>
        <dbReference type="EMBL" id="GMI06831.1"/>
    </source>
</evidence>
<gene>
    <name evidence="2" type="ORF">TrLO_g15372</name>
</gene>
<feature type="transmembrane region" description="Helical" evidence="1">
    <location>
        <begin position="113"/>
        <end position="130"/>
    </location>
</feature>
<proteinExistence type="predicted"/>
<keyword evidence="1" id="KW-0472">Membrane</keyword>
<organism evidence="2 3">
    <name type="scientific">Triparma laevis f. longispina</name>
    <dbReference type="NCBI Taxonomy" id="1714387"/>
    <lineage>
        <taxon>Eukaryota</taxon>
        <taxon>Sar</taxon>
        <taxon>Stramenopiles</taxon>
        <taxon>Ochrophyta</taxon>
        <taxon>Bolidophyceae</taxon>
        <taxon>Parmales</taxon>
        <taxon>Triparmaceae</taxon>
        <taxon>Triparma</taxon>
    </lineage>
</organism>
<keyword evidence="1" id="KW-1133">Transmembrane helix</keyword>
<evidence type="ECO:0000313" key="3">
    <source>
        <dbReference type="Proteomes" id="UP001165122"/>
    </source>
</evidence>
<sequence>MRKDGYWNAEWALLGLLPLIVVSLSRVCIAERWIDNDLANAFILVLSGLGILSFLCQIYLWREYVIAESANEDFAKKRQENSMFFFLFFYTVAYLSGVSACTKLLVGEATSEKVAGGILLPFYVFVPLWMQWGGAASAKAAVNEAASEEGHPYDEIKATKGGIQFTYSGEIKMTTKMVIETTGTKVIGGGEIKTYKDSLGVFGKTAVESKTGEVTYLSERLNQRL</sequence>
<dbReference type="EMBL" id="BRXW01000106">
    <property type="protein sequence ID" value="GMI06831.1"/>
    <property type="molecule type" value="Genomic_DNA"/>
</dbReference>
<keyword evidence="3" id="KW-1185">Reference proteome</keyword>
<accession>A0A9W7CIN5</accession>
<protein>
    <submittedName>
        <fullName evidence="2">Uncharacterized protein</fullName>
    </submittedName>
</protein>
<comment type="caution">
    <text evidence="2">The sequence shown here is derived from an EMBL/GenBank/DDBJ whole genome shotgun (WGS) entry which is preliminary data.</text>
</comment>
<dbReference type="AlphaFoldDB" id="A0A9W7CIN5"/>
<feature type="transmembrane region" description="Helical" evidence="1">
    <location>
        <begin position="40"/>
        <end position="61"/>
    </location>
</feature>
<dbReference type="Proteomes" id="UP001165122">
    <property type="component" value="Unassembled WGS sequence"/>
</dbReference>
<reference evidence="3" key="1">
    <citation type="journal article" date="2023" name="Commun. Biol.">
        <title>Genome analysis of Parmales, the sister group of diatoms, reveals the evolutionary specialization of diatoms from phago-mixotrophs to photoautotrophs.</title>
        <authorList>
            <person name="Ban H."/>
            <person name="Sato S."/>
            <person name="Yoshikawa S."/>
            <person name="Yamada K."/>
            <person name="Nakamura Y."/>
            <person name="Ichinomiya M."/>
            <person name="Sato N."/>
            <person name="Blanc-Mathieu R."/>
            <person name="Endo H."/>
            <person name="Kuwata A."/>
            <person name="Ogata H."/>
        </authorList>
    </citation>
    <scope>NUCLEOTIDE SEQUENCE [LARGE SCALE GENOMIC DNA]</scope>
    <source>
        <strain evidence="3">NIES 3700</strain>
    </source>
</reference>